<protein>
    <submittedName>
        <fullName evidence="2">Uncharacterized protein</fullName>
    </submittedName>
</protein>
<organism evidence="2 3">
    <name type="scientific">Apiospora arundinis</name>
    <dbReference type="NCBI Taxonomy" id="335852"/>
    <lineage>
        <taxon>Eukaryota</taxon>
        <taxon>Fungi</taxon>
        <taxon>Dikarya</taxon>
        <taxon>Ascomycota</taxon>
        <taxon>Pezizomycotina</taxon>
        <taxon>Sordariomycetes</taxon>
        <taxon>Xylariomycetidae</taxon>
        <taxon>Amphisphaeriales</taxon>
        <taxon>Apiosporaceae</taxon>
        <taxon>Apiospora</taxon>
    </lineage>
</organism>
<reference evidence="2 3" key="1">
    <citation type="journal article" date="2024" name="IMA Fungus">
        <title>Apiospora arundinis, a panoply of carbohydrate-active enzymes and secondary metabolites.</title>
        <authorList>
            <person name="Sorensen T."/>
            <person name="Petersen C."/>
            <person name="Muurmann A.T."/>
            <person name="Christiansen J.V."/>
            <person name="Brundto M.L."/>
            <person name="Overgaard C.K."/>
            <person name="Boysen A.T."/>
            <person name="Wollenberg R.D."/>
            <person name="Larsen T.O."/>
            <person name="Sorensen J.L."/>
            <person name="Nielsen K.L."/>
            <person name="Sondergaard T.E."/>
        </authorList>
    </citation>
    <scope>NUCLEOTIDE SEQUENCE [LARGE SCALE GENOMIC DNA]</scope>
    <source>
        <strain evidence="2 3">AAU 773</strain>
    </source>
</reference>
<keyword evidence="3" id="KW-1185">Reference proteome</keyword>
<feature type="transmembrane region" description="Helical" evidence="1">
    <location>
        <begin position="12"/>
        <end position="33"/>
    </location>
</feature>
<comment type="caution">
    <text evidence="2">The sequence shown here is derived from an EMBL/GenBank/DDBJ whole genome shotgun (WGS) entry which is preliminary data.</text>
</comment>
<name>A0ABR2I489_9PEZI</name>
<evidence type="ECO:0000313" key="2">
    <source>
        <dbReference type="EMBL" id="KAK8856959.1"/>
    </source>
</evidence>
<feature type="transmembrane region" description="Helical" evidence="1">
    <location>
        <begin position="53"/>
        <end position="75"/>
    </location>
</feature>
<dbReference type="EMBL" id="JAPCWZ010000007">
    <property type="protein sequence ID" value="KAK8856959.1"/>
    <property type="molecule type" value="Genomic_DNA"/>
</dbReference>
<dbReference type="Proteomes" id="UP001390339">
    <property type="component" value="Unassembled WGS sequence"/>
</dbReference>
<accession>A0ABR2I489</accession>
<evidence type="ECO:0000313" key="3">
    <source>
        <dbReference type="Proteomes" id="UP001390339"/>
    </source>
</evidence>
<keyword evidence="1" id="KW-1133">Transmembrane helix</keyword>
<sequence>MVAKESNGTTAVRLVGGAAGLVLVVVGTTAVGSGGSAVAGLRGTTTNVLGGGALGPSIVVVAIVARLALAALLALESKSLFLGEVMIGAGAGSMSISAGKQVAAGSGEGKNGLTGLLAAPAPSKGLAGLATVEASAKGLTFAGATLN</sequence>
<proteinExistence type="predicted"/>
<gene>
    <name evidence="2" type="ORF">PGQ11_012871</name>
</gene>
<keyword evidence="1" id="KW-0812">Transmembrane</keyword>
<evidence type="ECO:0000256" key="1">
    <source>
        <dbReference type="SAM" id="Phobius"/>
    </source>
</evidence>
<keyword evidence="1" id="KW-0472">Membrane</keyword>